<dbReference type="PANTHER" id="PTHR13610">
    <property type="entry name" value="METHYLTRANSFERASE DOMAIN-CONTAINING PROTEIN"/>
    <property type="match status" value="1"/>
</dbReference>
<sequence>MARTFRKISHLAAYEESFSFSQIPTETHVSGGDEPTGSETTILVAKGKSFLSYFFVGVCSSVLYLPPESTNDAVLRLGDSPVALEIHYHKPARAVDLQWATTKFIEANLPDGKLSGLPPNVQRQIELFNDLYRNVRGGDRYSLEYLPGIGVRLSLNEDELGTVGADMPEAEERELARVIYSVWFGDEAPFSAPMKKELLTPLEMPVGCPSLVSTSAQTSTTSVEKMTVGSNAILATSCQTSSEGDDEITSLESLGIVGSMIEEEYGSSQTQPPGDCSPSANQSSKTTHFKFTLSRIRQYVFPPESKMVNKVNAAFDSDACGKSMPPFSPAIDARDSEGNLNEPSRYNPILLGLGGALFLFPHLVVLLSLPSVLLRRGAPYLPTFGNRMNSMFDLVRMHASRSMHLQQKQASQSLRFVDLGSGDGRVVFRAAREGMFERSVGYEINPALHVVANVRRLATPRYWNTTRFHMSDLWKTKLHQYDVVAVYGLAPIMQRLGEKLERELLPGSVVVSNVFEIPGWKASDAGTGVYLYRVPECFGGRAVS</sequence>
<proteinExistence type="inferred from homology"/>
<feature type="domain" description="Chalcone isomerase" evidence="6">
    <location>
        <begin position="43"/>
        <end position="199"/>
    </location>
</feature>
<evidence type="ECO:0000256" key="2">
    <source>
        <dbReference type="ARBA" id="ARBA00022603"/>
    </source>
</evidence>
<dbReference type="GO" id="GO:0016279">
    <property type="term" value="F:protein-lysine N-methyltransferase activity"/>
    <property type="evidence" value="ECO:0007669"/>
    <property type="project" value="UniProtKB-ARBA"/>
</dbReference>
<organism evidence="7 8">
    <name type="scientific">Stephanodiscus triporus</name>
    <dbReference type="NCBI Taxonomy" id="2934178"/>
    <lineage>
        <taxon>Eukaryota</taxon>
        <taxon>Sar</taxon>
        <taxon>Stramenopiles</taxon>
        <taxon>Ochrophyta</taxon>
        <taxon>Bacillariophyta</taxon>
        <taxon>Coscinodiscophyceae</taxon>
        <taxon>Thalassiosirophycidae</taxon>
        <taxon>Stephanodiscales</taxon>
        <taxon>Stephanodiscaceae</taxon>
        <taxon>Stephanodiscus</taxon>
    </lineage>
</organism>
<dbReference type="AlphaFoldDB" id="A0ABD3N9A0"/>
<feature type="region of interest" description="Disordered" evidence="5">
    <location>
        <begin position="264"/>
        <end position="284"/>
    </location>
</feature>
<dbReference type="InterPro" id="IPR026170">
    <property type="entry name" value="FAM173A/B"/>
</dbReference>
<evidence type="ECO:0000256" key="3">
    <source>
        <dbReference type="ARBA" id="ARBA00022679"/>
    </source>
</evidence>
<dbReference type="SUPFAM" id="SSF53335">
    <property type="entry name" value="S-adenosyl-L-methionine-dependent methyltransferases"/>
    <property type="match status" value="1"/>
</dbReference>
<name>A0ABD3N9A0_9STRA</name>
<evidence type="ECO:0000256" key="5">
    <source>
        <dbReference type="SAM" id="MobiDB-lite"/>
    </source>
</evidence>
<keyword evidence="3" id="KW-0808">Transferase</keyword>
<dbReference type="EMBL" id="JALLAZ020001611">
    <property type="protein sequence ID" value="KAL3771142.1"/>
    <property type="molecule type" value="Genomic_DNA"/>
</dbReference>
<evidence type="ECO:0000259" key="6">
    <source>
        <dbReference type="Pfam" id="PF16036"/>
    </source>
</evidence>
<dbReference type="Gene3D" id="3.40.50.150">
    <property type="entry name" value="Vaccinia Virus protein VP39"/>
    <property type="match status" value="1"/>
</dbReference>
<keyword evidence="8" id="KW-1185">Reference proteome</keyword>
<reference evidence="7 8" key="1">
    <citation type="submission" date="2024-10" db="EMBL/GenBank/DDBJ databases">
        <title>Updated reference genomes for cyclostephanoid diatoms.</title>
        <authorList>
            <person name="Roberts W.R."/>
            <person name="Alverson A.J."/>
        </authorList>
    </citation>
    <scope>NUCLEOTIDE SEQUENCE [LARGE SCALE GENOMIC DNA]</scope>
    <source>
        <strain evidence="7 8">AJA276-08</strain>
    </source>
</reference>
<dbReference type="PANTHER" id="PTHR13610:SF9">
    <property type="entry name" value="FI06469P"/>
    <property type="match status" value="1"/>
</dbReference>
<evidence type="ECO:0000256" key="1">
    <source>
        <dbReference type="ARBA" id="ARBA00010633"/>
    </source>
</evidence>
<dbReference type="Proteomes" id="UP001530315">
    <property type="component" value="Unassembled WGS sequence"/>
</dbReference>
<evidence type="ECO:0000256" key="4">
    <source>
        <dbReference type="ARBA" id="ARBA00022691"/>
    </source>
</evidence>
<protein>
    <recommendedName>
        <fullName evidence="6">Chalcone isomerase domain-containing protein</fullName>
    </recommendedName>
</protein>
<dbReference type="GO" id="GO:0032259">
    <property type="term" value="P:methylation"/>
    <property type="evidence" value="ECO:0007669"/>
    <property type="project" value="UniProtKB-KW"/>
</dbReference>
<dbReference type="InterPro" id="IPR016087">
    <property type="entry name" value="Chalcone_isomerase"/>
</dbReference>
<comment type="similarity">
    <text evidence="1">Belongs to the ANT/ATPSC lysine N-methyltransferase family.</text>
</comment>
<evidence type="ECO:0000313" key="8">
    <source>
        <dbReference type="Proteomes" id="UP001530315"/>
    </source>
</evidence>
<gene>
    <name evidence="7" type="ORF">ACHAW5_009926</name>
</gene>
<accession>A0ABD3N9A0</accession>
<dbReference type="InterPro" id="IPR029063">
    <property type="entry name" value="SAM-dependent_MTases_sf"/>
</dbReference>
<keyword evidence="2" id="KW-0489">Methyltransferase</keyword>
<comment type="caution">
    <text evidence="7">The sequence shown here is derived from an EMBL/GenBank/DDBJ whole genome shotgun (WGS) entry which is preliminary data.</text>
</comment>
<evidence type="ECO:0000313" key="7">
    <source>
        <dbReference type="EMBL" id="KAL3771142.1"/>
    </source>
</evidence>
<keyword evidence="4" id="KW-0949">S-adenosyl-L-methionine</keyword>
<dbReference type="Pfam" id="PF16036">
    <property type="entry name" value="Chalcone_3"/>
    <property type="match status" value="1"/>
</dbReference>
<dbReference type="CDD" id="cd02440">
    <property type="entry name" value="AdoMet_MTases"/>
    <property type="match status" value="1"/>
</dbReference>
<feature type="compositionally biased region" description="Polar residues" evidence="5">
    <location>
        <begin position="266"/>
        <end position="284"/>
    </location>
</feature>